<reference evidence="1 2" key="1">
    <citation type="journal article" date="2021" name="Arch. Microbiol.">
        <title>Harenicola maris gen. nov., sp. nov. isolated from the Sea of Japan shallow sediments.</title>
        <authorList>
            <person name="Romanenko L.A."/>
            <person name="Kurilenko V.V."/>
            <person name="Chernysheva N.Y."/>
            <person name="Tekutyeva L.A."/>
            <person name="Velansky P.V."/>
            <person name="Svetashev V.I."/>
            <person name="Isaeva M.P."/>
        </authorList>
    </citation>
    <scope>NUCLEOTIDE SEQUENCE [LARGE SCALE GENOMIC DNA]</scope>
    <source>
        <strain evidence="1 2">KMM 3653</strain>
    </source>
</reference>
<proteinExistence type="predicted"/>
<evidence type="ECO:0000313" key="1">
    <source>
        <dbReference type="EMBL" id="MBT0956984.1"/>
    </source>
</evidence>
<dbReference type="GO" id="GO:0003677">
    <property type="term" value="F:DNA binding"/>
    <property type="evidence" value="ECO:0007669"/>
    <property type="project" value="UniProtKB-KW"/>
</dbReference>
<dbReference type="Gene3D" id="3.90.1150.30">
    <property type="match status" value="1"/>
</dbReference>
<protein>
    <submittedName>
        <fullName evidence="1">MmcQ/YjbR family DNA-binding protein</fullName>
    </submittedName>
</protein>
<gene>
    <name evidence="1" type="ORF">IV417_06275</name>
</gene>
<keyword evidence="2" id="KW-1185">Reference proteome</keyword>
<comment type="caution">
    <text evidence="1">The sequence shown here is derived from an EMBL/GenBank/DDBJ whole genome shotgun (WGS) entry which is preliminary data.</text>
</comment>
<dbReference type="RefSeq" id="WP_327793162.1">
    <property type="nucleotide sequence ID" value="NZ_JADQAZ010000001.1"/>
</dbReference>
<dbReference type="InterPro" id="IPR058532">
    <property type="entry name" value="YjbR/MT2646/Rv2570-like"/>
</dbReference>
<dbReference type="EMBL" id="JADQAZ010000001">
    <property type="protein sequence ID" value="MBT0956984.1"/>
    <property type="molecule type" value="Genomic_DNA"/>
</dbReference>
<dbReference type="InterPro" id="IPR038056">
    <property type="entry name" value="YjbR-like_sf"/>
</dbReference>
<dbReference type="Pfam" id="PF04237">
    <property type="entry name" value="YjbR"/>
    <property type="match status" value="1"/>
</dbReference>
<dbReference type="SUPFAM" id="SSF142906">
    <property type="entry name" value="YjbR-like"/>
    <property type="match status" value="1"/>
</dbReference>
<sequence length="114" mass="12374">MSRDTVNALCKALPGAEWSSPFGPDHDTWKVGGKIFAQIGAVTPGVILKTPDTETAQLLIEVGAATKAPYFHGSWALFDWDKTEAQDMEARIAQSYDLIRASLTKKVQASLAPR</sequence>
<keyword evidence="1" id="KW-0238">DNA-binding</keyword>
<accession>A0AAP2G7Z3</accession>
<dbReference type="AlphaFoldDB" id="A0AAP2G7Z3"/>
<evidence type="ECO:0000313" key="2">
    <source>
        <dbReference type="Proteomes" id="UP001315686"/>
    </source>
</evidence>
<name>A0AAP2G7Z3_9RHOB</name>
<organism evidence="1 2">
    <name type="scientific">Harenicola maris</name>
    <dbReference type="NCBI Taxonomy" id="2841044"/>
    <lineage>
        <taxon>Bacteria</taxon>
        <taxon>Pseudomonadati</taxon>
        <taxon>Pseudomonadota</taxon>
        <taxon>Alphaproteobacteria</taxon>
        <taxon>Rhodobacterales</taxon>
        <taxon>Paracoccaceae</taxon>
        <taxon>Harenicola</taxon>
    </lineage>
</organism>
<dbReference type="Proteomes" id="UP001315686">
    <property type="component" value="Unassembled WGS sequence"/>
</dbReference>